<feature type="transmembrane region" description="Helical" evidence="1">
    <location>
        <begin position="51"/>
        <end position="69"/>
    </location>
</feature>
<evidence type="ECO:0000256" key="1">
    <source>
        <dbReference type="SAM" id="Phobius"/>
    </source>
</evidence>
<dbReference type="Proteomes" id="UP000317371">
    <property type="component" value="Unassembled WGS sequence"/>
</dbReference>
<gene>
    <name evidence="2" type="ORF">FKZ61_13605</name>
</gene>
<sequence>MAYSLNDLYQPLRNVMRINGAVVGLLLGLALLLLPRAVLSDWGIPLAGETWPLRSTGALLLTYGLHAWLAAREPIITLASLVHLLVTNGLLALVLLVAYLQGELAGLHLVGRLLLIVIFALCLAGTLAPLPYLRREQRA</sequence>
<keyword evidence="1" id="KW-0812">Transmembrane</keyword>
<dbReference type="RefSeq" id="WP_141610688.1">
    <property type="nucleotide sequence ID" value="NZ_VIGC02000016.1"/>
</dbReference>
<keyword evidence="3" id="KW-1185">Reference proteome</keyword>
<feature type="transmembrane region" description="Helical" evidence="1">
    <location>
        <begin position="21"/>
        <end position="39"/>
    </location>
</feature>
<comment type="caution">
    <text evidence="2">The sequence shown here is derived from an EMBL/GenBank/DDBJ whole genome shotgun (WGS) entry which is preliminary data.</text>
</comment>
<keyword evidence="1" id="KW-0472">Membrane</keyword>
<organism evidence="2 3">
    <name type="scientific">Litorilinea aerophila</name>
    <dbReference type="NCBI Taxonomy" id="1204385"/>
    <lineage>
        <taxon>Bacteria</taxon>
        <taxon>Bacillati</taxon>
        <taxon>Chloroflexota</taxon>
        <taxon>Caldilineae</taxon>
        <taxon>Caldilineales</taxon>
        <taxon>Caldilineaceae</taxon>
        <taxon>Litorilinea</taxon>
    </lineage>
</organism>
<accession>A0A540VEM9</accession>
<keyword evidence="1" id="KW-1133">Transmembrane helix</keyword>
<protein>
    <submittedName>
        <fullName evidence="2">Uncharacterized protein</fullName>
    </submittedName>
</protein>
<evidence type="ECO:0000313" key="2">
    <source>
        <dbReference type="EMBL" id="TQE95197.1"/>
    </source>
</evidence>
<feature type="transmembrane region" description="Helical" evidence="1">
    <location>
        <begin position="81"/>
        <end position="101"/>
    </location>
</feature>
<feature type="transmembrane region" description="Helical" evidence="1">
    <location>
        <begin position="113"/>
        <end position="133"/>
    </location>
</feature>
<name>A0A540VEM9_9CHLR</name>
<dbReference type="InParanoid" id="A0A540VEM9"/>
<reference evidence="2 3" key="1">
    <citation type="submission" date="2019-06" db="EMBL/GenBank/DDBJ databases">
        <title>Genome sequence of Litorilinea aerophila BAA-2444.</title>
        <authorList>
            <person name="Maclea K.S."/>
            <person name="Maurais E.G."/>
            <person name="Iannazzi L.C."/>
        </authorList>
    </citation>
    <scope>NUCLEOTIDE SEQUENCE [LARGE SCALE GENOMIC DNA]</scope>
    <source>
        <strain evidence="2 3">ATCC BAA-2444</strain>
    </source>
</reference>
<evidence type="ECO:0000313" key="3">
    <source>
        <dbReference type="Proteomes" id="UP000317371"/>
    </source>
</evidence>
<proteinExistence type="predicted"/>
<dbReference type="EMBL" id="VIGC01000016">
    <property type="protein sequence ID" value="TQE95197.1"/>
    <property type="molecule type" value="Genomic_DNA"/>
</dbReference>
<dbReference type="AlphaFoldDB" id="A0A540VEM9"/>